<dbReference type="EMBL" id="LSRX01000089">
    <property type="protein sequence ID" value="OLQ09830.1"/>
    <property type="molecule type" value="Genomic_DNA"/>
</dbReference>
<dbReference type="AlphaFoldDB" id="A0A1Q9EQY0"/>
<feature type="compositionally biased region" description="Polar residues" evidence="1">
    <location>
        <begin position="29"/>
        <end position="49"/>
    </location>
</feature>
<keyword evidence="3" id="KW-1185">Reference proteome</keyword>
<reference evidence="2 3" key="1">
    <citation type="submission" date="2016-02" db="EMBL/GenBank/DDBJ databases">
        <title>Genome analysis of coral dinoflagellate symbionts highlights evolutionary adaptations to a symbiotic lifestyle.</title>
        <authorList>
            <person name="Aranda M."/>
            <person name="Li Y."/>
            <person name="Liew Y.J."/>
            <person name="Baumgarten S."/>
            <person name="Simakov O."/>
            <person name="Wilson M."/>
            <person name="Piel J."/>
            <person name="Ashoor H."/>
            <person name="Bougouffa S."/>
            <person name="Bajic V.B."/>
            <person name="Ryu T."/>
            <person name="Ravasi T."/>
            <person name="Bayer T."/>
            <person name="Micklem G."/>
            <person name="Kim H."/>
            <person name="Bhak J."/>
            <person name="Lajeunesse T.C."/>
            <person name="Voolstra C.R."/>
        </authorList>
    </citation>
    <scope>NUCLEOTIDE SEQUENCE [LARGE SCALE GENOMIC DNA]</scope>
    <source>
        <strain evidence="2 3">CCMP2467</strain>
    </source>
</reference>
<feature type="region of interest" description="Disordered" evidence="1">
    <location>
        <begin position="1"/>
        <end position="56"/>
    </location>
</feature>
<proteinExistence type="predicted"/>
<evidence type="ECO:0000256" key="1">
    <source>
        <dbReference type="SAM" id="MobiDB-lite"/>
    </source>
</evidence>
<evidence type="ECO:0000313" key="2">
    <source>
        <dbReference type="EMBL" id="OLQ09830.1"/>
    </source>
</evidence>
<dbReference type="SUPFAM" id="SSF50156">
    <property type="entry name" value="PDZ domain-like"/>
    <property type="match status" value="1"/>
</dbReference>
<name>A0A1Q9EQY0_SYMMI</name>
<protein>
    <submittedName>
        <fullName evidence="2">Uncharacterized protein</fullName>
    </submittedName>
</protein>
<comment type="caution">
    <text evidence="2">The sequence shown here is derived from an EMBL/GenBank/DDBJ whole genome shotgun (WGS) entry which is preliminary data.</text>
</comment>
<accession>A0A1Q9EQY0</accession>
<sequence length="521" mass="55310">MASAALTVPDARPSSAARTGMPRLGRLQSAASPGRTRSASAARQSTRPQSAARGSARTGAAAAAAAAAVKTLYPIPGDVGYYQRADVKGRVKKPKLDKDMAKLKDLFAFCEDANFREVRAMVSHYPYLLGLTDAHGFSALHHSVMSGEPSFIAKVLQLYRDPKTFSIKNLVYDTEEEMERDREMGVEVVGRKSESHVEATVVTIGRGSKAEEAGLMPGDRLEACSGTGFLSYRQPPPLSTDILEALRSKNISTSFGFPVTLEFRGNAAVEILAKDGWAPTHGAAGRGAHGDKQILWQLLNEEDKASLVQDMTGCTPGHWAQIEKQMRQRANRRPLSAGPCGCGWKRRPAKKASLRPVSKLVMAPSSADAEDIVRSAPRLSAAPAPCVSRPMSPASPVATANAGTATTTAANSASIGATAKDLAKMMQQSSTKPGSAQLAGDCCEISSQWAGLSTQTRASDACARRKHRIACSRALCTKGCQVPAALQKASVHRVCEDGQDKTTADFNRTTASETVDVLLDG</sequence>
<organism evidence="2 3">
    <name type="scientific">Symbiodinium microadriaticum</name>
    <name type="common">Dinoflagellate</name>
    <name type="synonym">Zooxanthella microadriatica</name>
    <dbReference type="NCBI Taxonomy" id="2951"/>
    <lineage>
        <taxon>Eukaryota</taxon>
        <taxon>Sar</taxon>
        <taxon>Alveolata</taxon>
        <taxon>Dinophyceae</taxon>
        <taxon>Suessiales</taxon>
        <taxon>Symbiodiniaceae</taxon>
        <taxon>Symbiodinium</taxon>
    </lineage>
</organism>
<dbReference type="InterPro" id="IPR036034">
    <property type="entry name" value="PDZ_sf"/>
</dbReference>
<dbReference type="OrthoDB" id="429338at2759"/>
<evidence type="ECO:0000313" key="3">
    <source>
        <dbReference type="Proteomes" id="UP000186817"/>
    </source>
</evidence>
<dbReference type="Proteomes" id="UP000186817">
    <property type="component" value="Unassembled WGS sequence"/>
</dbReference>
<gene>
    <name evidence="2" type="ORF">AK812_SmicGene6487</name>
</gene>